<reference evidence="6 7" key="1">
    <citation type="journal article" date="2015" name="Genome Announc.">
        <title>Expanding the biotechnology potential of lactobacilli through comparative genomics of 213 strains and associated genera.</title>
        <authorList>
            <person name="Sun Z."/>
            <person name="Harris H.M."/>
            <person name="McCann A."/>
            <person name="Guo C."/>
            <person name="Argimon S."/>
            <person name="Zhang W."/>
            <person name="Yang X."/>
            <person name="Jeffery I.B."/>
            <person name="Cooney J.C."/>
            <person name="Kagawa T.F."/>
            <person name="Liu W."/>
            <person name="Song Y."/>
            <person name="Salvetti E."/>
            <person name="Wrobel A."/>
            <person name="Rasinkangas P."/>
            <person name="Parkhill J."/>
            <person name="Rea M.C."/>
            <person name="O'Sullivan O."/>
            <person name="Ritari J."/>
            <person name="Douillard F.P."/>
            <person name="Paul Ross R."/>
            <person name="Yang R."/>
            <person name="Briner A.E."/>
            <person name="Felis G.E."/>
            <person name="de Vos W.M."/>
            <person name="Barrangou R."/>
            <person name="Klaenhammer T.R."/>
            <person name="Caufield P.W."/>
            <person name="Cui Y."/>
            <person name="Zhang H."/>
            <person name="O'Toole P.W."/>
        </authorList>
    </citation>
    <scope>NUCLEOTIDE SEQUENCE [LARGE SCALE GENOMIC DNA]</scope>
    <source>
        <strain evidence="6 7">DSM 14857</strain>
    </source>
</reference>
<evidence type="ECO:0000256" key="5">
    <source>
        <dbReference type="ARBA" id="ARBA00023002"/>
    </source>
</evidence>
<protein>
    <recommendedName>
        <fullName evidence="2">Probable nitronate monooxygenase</fullName>
    </recommendedName>
</protein>
<comment type="caution">
    <text evidence="6">The sequence shown here is derived from an EMBL/GenBank/DDBJ whole genome shotgun (WGS) entry which is preliminary data.</text>
</comment>
<dbReference type="PATRIC" id="fig|1423815.3.peg.503"/>
<dbReference type="CDD" id="cd04730">
    <property type="entry name" value="NPD_like"/>
    <property type="match status" value="1"/>
</dbReference>
<dbReference type="PANTHER" id="PTHR32332">
    <property type="entry name" value="2-NITROPROPANE DIOXYGENASE"/>
    <property type="match status" value="1"/>
</dbReference>
<dbReference type="InterPro" id="IPR013785">
    <property type="entry name" value="Aldolase_TIM"/>
</dbReference>
<comment type="function">
    <text evidence="1">Nitronate monooxygenase that uses molecular oxygen to catalyze the oxidative denitrification of alkyl nitronates. Acts on propionate 3-nitronate (P3N), the presumed physiological substrate. Probably functions in the detoxification of P3N, a metabolic poison produced by plants and fungi as a defense mechanism.</text>
</comment>
<dbReference type="eggNOG" id="COG2070">
    <property type="taxonomic scope" value="Bacteria"/>
</dbReference>
<dbReference type="STRING" id="1423815.FC27_GL000496"/>
<dbReference type="EMBL" id="AZFA01000013">
    <property type="protein sequence ID" value="KRL66622.1"/>
    <property type="molecule type" value="Genomic_DNA"/>
</dbReference>
<dbReference type="AlphaFoldDB" id="A0A0R1SDI2"/>
<dbReference type="Gene3D" id="3.20.20.70">
    <property type="entry name" value="Aldolase class I"/>
    <property type="match status" value="1"/>
</dbReference>
<dbReference type="Proteomes" id="UP000051647">
    <property type="component" value="Unassembled WGS sequence"/>
</dbReference>
<evidence type="ECO:0000256" key="3">
    <source>
        <dbReference type="ARBA" id="ARBA00022630"/>
    </source>
</evidence>
<keyword evidence="3" id="KW-0285">Flavoprotein</keyword>
<gene>
    <name evidence="6" type="ORF">FC27_GL000496</name>
</gene>
<dbReference type="GO" id="GO:0018580">
    <property type="term" value="F:nitronate monooxygenase activity"/>
    <property type="evidence" value="ECO:0007669"/>
    <property type="project" value="InterPro"/>
</dbReference>
<accession>A0A0R1SDI2</accession>
<keyword evidence="5" id="KW-0560">Oxidoreductase</keyword>
<name>A0A0R1SDI2_9LACO</name>
<evidence type="ECO:0000256" key="4">
    <source>
        <dbReference type="ARBA" id="ARBA00022643"/>
    </source>
</evidence>
<dbReference type="SUPFAM" id="SSF51412">
    <property type="entry name" value="Inosine monophosphate dehydrogenase (IMPDH)"/>
    <property type="match status" value="1"/>
</dbReference>
<evidence type="ECO:0000313" key="6">
    <source>
        <dbReference type="EMBL" id="KRL66622.1"/>
    </source>
</evidence>
<evidence type="ECO:0000256" key="1">
    <source>
        <dbReference type="ARBA" id="ARBA00003535"/>
    </source>
</evidence>
<sequence length="330" mass="36148">MEDIMDKRIKQILNIEKPIIQGPMFWLTNAEFVAAVSNSGGLGVLGINAGQYEPTKSIDKTIDQMHQQIQKAHGLTNKPFGLNLVLNDDPDKDKFAELMINLMIKDQVPVAVINSSKYIPKWFDLLKENDIKIVYRPSTSTKEAVEDAIQQGIDILVATGFDEGGTVPDQTIGTFSAIPYIADIVDKRVPLFAAGGIVDKRTAKAAKALGADGLFVGTALLATKESPMADNIKDLLIKYDAYDELLFKALPKFYRSIPGELPKHLVELSDAGRTNQEVWNAANSYSGMRSGMLLGDLKEGYASFGLGLSMIHEITTVKQVIANLNQGFEN</sequence>
<evidence type="ECO:0000256" key="2">
    <source>
        <dbReference type="ARBA" id="ARBA00013457"/>
    </source>
</evidence>
<evidence type="ECO:0000313" key="7">
    <source>
        <dbReference type="Proteomes" id="UP000051647"/>
    </source>
</evidence>
<keyword evidence="7" id="KW-1185">Reference proteome</keyword>
<organism evidence="6 7">
    <name type="scientific">Companilactobacillus versmoldensis DSM 14857 = KCTC 3814</name>
    <dbReference type="NCBI Taxonomy" id="1423815"/>
    <lineage>
        <taxon>Bacteria</taxon>
        <taxon>Bacillati</taxon>
        <taxon>Bacillota</taxon>
        <taxon>Bacilli</taxon>
        <taxon>Lactobacillales</taxon>
        <taxon>Lactobacillaceae</taxon>
        <taxon>Companilactobacillus</taxon>
    </lineage>
</organism>
<dbReference type="InterPro" id="IPR004136">
    <property type="entry name" value="NMO"/>
</dbReference>
<keyword evidence="6" id="KW-0223">Dioxygenase</keyword>
<proteinExistence type="predicted"/>
<dbReference type="Pfam" id="PF03060">
    <property type="entry name" value="NMO"/>
    <property type="match status" value="1"/>
</dbReference>
<dbReference type="GO" id="GO:0051213">
    <property type="term" value="F:dioxygenase activity"/>
    <property type="evidence" value="ECO:0007669"/>
    <property type="project" value="UniProtKB-KW"/>
</dbReference>
<dbReference type="PANTHER" id="PTHR32332:SF20">
    <property type="entry name" value="2-NITROPROPANE DIOXYGENASE-LIKE PROTEIN"/>
    <property type="match status" value="1"/>
</dbReference>
<keyword evidence="4" id="KW-0288">FMN</keyword>